<sequence length="212" mass="24116">MDEQRNSWQTSSNSKILSTKWTRDTPKSRKYNKLTKSMVENHEEQLKDEPEDAPEEGSVLKFPTSKENIIESNPPAETKQIGKDEKNDNILRADFSKKKGKSKGVTPPKKPVSSVMRDLALHLLATPEDVKETEWKSAIKKARDEIVPFLESLKGIVSKKVYHDSFATISKFSNQALMEAVLNSNETDWRAKPAYYSALSEETFLRVRNTNA</sequence>
<gene>
    <name evidence="2" type="ORF">A3D44_04355</name>
</gene>
<evidence type="ECO:0000256" key="1">
    <source>
        <dbReference type="SAM" id="MobiDB-lite"/>
    </source>
</evidence>
<dbReference type="STRING" id="1802207.A3D44_04355"/>
<protein>
    <submittedName>
        <fullName evidence="2">Uncharacterized protein</fullName>
    </submittedName>
</protein>
<name>A0A1G2I4L3_9BACT</name>
<dbReference type="AlphaFoldDB" id="A0A1G2I4L3"/>
<evidence type="ECO:0000313" key="3">
    <source>
        <dbReference type="Proteomes" id="UP000178820"/>
    </source>
</evidence>
<dbReference type="Proteomes" id="UP000178820">
    <property type="component" value="Unassembled WGS sequence"/>
</dbReference>
<feature type="compositionally biased region" description="Basic and acidic residues" evidence="1">
    <location>
        <begin position="80"/>
        <end position="97"/>
    </location>
</feature>
<reference evidence="2 3" key="1">
    <citation type="journal article" date="2016" name="Nat. Commun.">
        <title>Thousands of microbial genomes shed light on interconnected biogeochemical processes in an aquifer system.</title>
        <authorList>
            <person name="Anantharaman K."/>
            <person name="Brown C.T."/>
            <person name="Hug L.A."/>
            <person name="Sharon I."/>
            <person name="Castelle C.J."/>
            <person name="Probst A.J."/>
            <person name="Thomas B.C."/>
            <person name="Singh A."/>
            <person name="Wilkins M.J."/>
            <person name="Karaoz U."/>
            <person name="Brodie E.L."/>
            <person name="Williams K.H."/>
            <person name="Hubbard S.S."/>
            <person name="Banfield J.F."/>
        </authorList>
    </citation>
    <scope>NUCLEOTIDE SEQUENCE [LARGE SCALE GENOMIC DNA]</scope>
</reference>
<comment type="caution">
    <text evidence="2">The sequence shown here is derived from an EMBL/GenBank/DDBJ whole genome shotgun (WGS) entry which is preliminary data.</text>
</comment>
<accession>A0A1G2I4L3</accession>
<evidence type="ECO:0000313" key="2">
    <source>
        <dbReference type="EMBL" id="OGZ69746.1"/>
    </source>
</evidence>
<dbReference type="EMBL" id="MHOT01000004">
    <property type="protein sequence ID" value="OGZ69746.1"/>
    <property type="molecule type" value="Genomic_DNA"/>
</dbReference>
<proteinExistence type="predicted"/>
<feature type="compositionally biased region" description="Polar residues" evidence="1">
    <location>
        <begin position="1"/>
        <end position="20"/>
    </location>
</feature>
<feature type="compositionally biased region" description="Basic and acidic residues" evidence="1">
    <location>
        <begin position="39"/>
        <end position="48"/>
    </location>
</feature>
<organism evidence="2 3">
    <name type="scientific">Candidatus Staskawiczbacteria bacterium RIFCSPHIGHO2_02_FULL_42_22</name>
    <dbReference type="NCBI Taxonomy" id="1802207"/>
    <lineage>
        <taxon>Bacteria</taxon>
        <taxon>Candidatus Staskawicziibacteriota</taxon>
    </lineage>
</organism>
<feature type="region of interest" description="Disordered" evidence="1">
    <location>
        <begin position="1"/>
        <end position="112"/>
    </location>
</feature>